<evidence type="ECO:0000256" key="3">
    <source>
        <dbReference type="ARBA" id="ARBA00023033"/>
    </source>
</evidence>
<dbReference type="EMBL" id="CAJNOK010018992">
    <property type="protein sequence ID" value="CAF1291969.1"/>
    <property type="molecule type" value="Genomic_DNA"/>
</dbReference>
<dbReference type="Proteomes" id="UP000677228">
    <property type="component" value="Unassembled WGS sequence"/>
</dbReference>
<dbReference type="EMBL" id="CAJOBA010040564">
    <property type="protein sequence ID" value="CAF4096792.1"/>
    <property type="molecule type" value="Genomic_DNA"/>
</dbReference>
<accession>A0A8S2ERR5</accession>
<dbReference type="Proteomes" id="UP000682733">
    <property type="component" value="Unassembled WGS sequence"/>
</dbReference>
<dbReference type="Pfam" id="PF18132">
    <property type="entry name" value="Tyrosinase_C"/>
    <property type="match status" value="1"/>
</dbReference>
<evidence type="ECO:0000256" key="2">
    <source>
        <dbReference type="ARBA" id="ARBA00023002"/>
    </source>
</evidence>
<reference evidence="5" key="1">
    <citation type="submission" date="2021-02" db="EMBL/GenBank/DDBJ databases">
        <authorList>
            <person name="Nowell W R."/>
        </authorList>
    </citation>
    <scope>NUCLEOTIDE SEQUENCE</scope>
</reference>
<dbReference type="SUPFAM" id="SSF48056">
    <property type="entry name" value="Di-copper centre-containing domain"/>
    <property type="match status" value="1"/>
</dbReference>
<feature type="domain" description="Tyrosinase copper-binding" evidence="4">
    <location>
        <begin position="8"/>
        <end position="19"/>
    </location>
</feature>
<evidence type="ECO:0000313" key="6">
    <source>
        <dbReference type="EMBL" id="CAF4096792.1"/>
    </source>
</evidence>
<dbReference type="InterPro" id="IPR041640">
    <property type="entry name" value="Tyrosinase_C"/>
</dbReference>
<keyword evidence="3" id="KW-0503">Monooxygenase</keyword>
<sequence length="292" mass="33053">EGDLAAFDPIFWFHHCNVDRLLAIWQYANPTKYVPVSGLSNSAAAAKNIKTDLIPFWSHKENNKYLNSMDVRLIEDWKYTYPDISNAKDGDIAWTPSQMQFYIWRKFLPDNHYGIRWYLNILNLPKHSQNGPYRVRVFIDLRNADIQTPLTSPNYAGCVSSFARSPDSSCMTCQDVTHMCGSVELTRAMRRLGISVEKEIDGGQISAQNPPVNPFKTIEDRFKLVYVSAAGNEIKLDKKSTPKLTISWMAVIDGMTIADDGTFKAMQNRMVPKGPEPKIKIVGAPTESQVQN</sequence>
<evidence type="ECO:0000259" key="4">
    <source>
        <dbReference type="PROSITE" id="PS00498"/>
    </source>
</evidence>
<keyword evidence="2" id="KW-0560">Oxidoreductase</keyword>
<name>A0A8S2ERR5_9BILA</name>
<dbReference type="InterPro" id="IPR002227">
    <property type="entry name" value="Tyrosinase_Cu-bd"/>
</dbReference>
<evidence type="ECO:0000313" key="7">
    <source>
        <dbReference type="Proteomes" id="UP000677228"/>
    </source>
</evidence>
<dbReference type="Gene3D" id="2.60.310.20">
    <property type="match status" value="1"/>
</dbReference>
<dbReference type="Gene3D" id="1.10.1280.10">
    <property type="entry name" value="Di-copper center containing domain from catechol oxidase"/>
    <property type="match status" value="1"/>
</dbReference>
<proteinExistence type="predicted"/>
<comment type="cofactor">
    <cofactor evidence="1">
        <name>Cu(2+)</name>
        <dbReference type="ChEBI" id="CHEBI:29036"/>
    </cofactor>
</comment>
<comment type="caution">
    <text evidence="5">The sequence shown here is derived from an EMBL/GenBank/DDBJ whole genome shotgun (WGS) entry which is preliminary data.</text>
</comment>
<dbReference type="InterPro" id="IPR008922">
    <property type="entry name" value="Di-copper_centre_dom_sf"/>
</dbReference>
<dbReference type="Pfam" id="PF00264">
    <property type="entry name" value="Tyrosinase"/>
    <property type="match status" value="1"/>
</dbReference>
<dbReference type="GO" id="GO:0004497">
    <property type="term" value="F:monooxygenase activity"/>
    <property type="evidence" value="ECO:0007669"/>
    <property type="project" value="UniProtKB-KW"/>
</dbReference>
<protein>
    <recommendedName>
        <fullName evidence="4">Tyrosinase copper-binding domain-containing protein</fullName>
    </recommendedName>
</protein>
<evidence type="ECO:0000256" key="1">
    <source>
        <dbReference type="ARBA" id="ARBA00001973"/>
    </source>
</evidence>
<organism evidence="5 7">
    <name type="scientific">Didymodactylos carnosus</name>
    <dbReference type="NCBI Taxonomy" id="1234261"/>
    <lineage>
        <taxon>Eukaryota</taxon>
        <taxon>Metazoa</taxon>
        <taxon>Spiralia</taxon>
        <taxon>Gnathifera</taxon>
        <taxon>Rotifera</taxon>
        <taxon>Eurotatoria</taxon>
        <taxon>Bdelloidea</taxon>
        <taxon>Philodinida</taxon>
        <taxon>Philodinidae</taxon>
        <taxon>Didymodactylos</taxon>
    </lineage>
</organism>
<feature type="non-terminal residue" evidence="5">
    <location>
        <position position="1"/>
    </location>
</feature>
<evidence type="ECO:0000313" key="5">
    <source>
        <dbReference type="EMBL" id="CAF1291969.1"/>
    </source>
</evidence>
<dbReference type="PROSITE" id="PS00498">
    <property type="entry name" value="TYROSINASE_2"/>
    <property type="match status" value="1"/>
</dbReference>
<gene>
    <name evidence="5" type="ORF">OVA965_LOCUS28138</name>
    <name evidence="6" type="ORF">TMI583_LOCUS28888</name>
</gene>
<dbReference type="AlphaFoldDB" id="A0A8S2ERR5"/>